<evidence type="ECO:0000259" key="1">
    <source>
        <dbReference type="Pfam" id="PF12680"/>
    </source>
</evidence>
<dbReference type="Gene3D" id="3.10.450.50">
    <property type="match status" value="1"/>
</dbReference>
<name>A0A6G9YMZ0_9NOCA</name>
<sequence length="124" mass="13652">MPTPDELVRAMCASWSDPDPDKISAYFAENAVYHNIPMEPITGRAAIREFIAGFLATFDSIDFAIHHQLADGNLVMNERTDTLNGKDGRATPLPVVGVFEIADGEITAWRDYFDMAAITRAFGS</sequence>
<dbReference type="KEGG" id="nah:F5544_34150"/>
<dbReference type="Proteomes" id="UP000503540">
    <property type="component" value="Chromosome"/>
</dbReference>
<proteinExistence type="predicted"/>
<accession>A0A6G9YMZ0</accession>
<reference evidence="2 3" key="1">
    <citation type="journal article" date="2019" name="ACS Chem. Biol.">
        <title>Identification and Mobilization of a Cryptic Antibiotic Biosynthesis Gene Locus from a Human-Pathogenic Nocardia Isolate.</title>
        <authorList>
            <person name="Herisse M."/>
            <person name="Ishida K."/>
            <person name="Porter J.L."/>
            <person name="Howden B."/>
            <person name="Hertweck C."/>
            <person name="Stinear T.P."/>
            <person name="Pidot S.J."/>
        </authorList>
    </citation>
    <scope>NUCLEOTIDE SEQUENCE [LARGE SCALE GENOMIC DNA]</scope>
    <source>
        <strain evidence="2 3">AUSMDU00012717</strain>
    </source>
</reference>
<dbReference type="InterPro" id="IPR037401">
    <property type="entry name" value="SnoaL-like"/>
</dbReference>
<organism evidence="2 3">
    <name type="scientific">Nocardia arthritidis</name>
    <dbReference type="NCBI Taxonomy" id="228602"/>
    <lineage>
        <taxon>Bacteria</taxon>
        <taxon>Bacillati</taxon>
        <taxon>Actinomycetota</taxon>
        <taxon>Actinomycetes</taxon>
        <taxon>Mycobacteriales</taxon>
        <taxon>Nocardiaceae</taxon>
        <taxon>Nocardia</taxon>
    </lineage>
</organism>
<evidence type="ECO:0000313" key="2">
    <source>
        <dbReference type="EMBL" id="QIS14665.1"/>
    </source>
</evidence>
<keyword evidence="2" id="KW-0378">Hydrolase</keyword>
<dbReference type="SUPFAM" id="SSF54427">
    <property type="entry name" value="NTF2-like"/>
    <property type="match status" value="1"/>
</dbReference>
<dbReference type="RefSeq" id="WP_167477039.1">
    <property type="nucleotide sequence ID" value="NZ_CP046172.1"/>
</dbReference>
<dbReference type="AlphaFoldDB" id="A0A6G9YMZ0"/>
<evidence type="ECO:0000313" key="3">
    <source>
        <dbReference type="Proteomes" id="UP000503540"/>
    </source>
</evidence>
<keyword evidence="3" id="KW-1185">Reference proteome</keyword>
<dbReference type="GO" id="GO:0016787">
    <property type="term" value="F:hydrolase activity"/>
    <property type="evidence" value="ECO:0007669"/>
    <property type="project" value="UniProtKB-KW"/>
</dbReference>
<gene>
    <name evidence="2" type="ORF">F5544_34150</name>
</gene>
<protein>
    <submittedName>
        <fullName evidence="2">Limonene-1,2-epoxide hydrolase</fullName>
    </submittedName>
</protein>
<feature type="domain" description="SnoaL-like" evidence="1">
    <location>
        <begin position="8"/>
        <end position="109"/>
    </location>
</feature>
<dbReference type="EMBL" id="CP046172">
    <property type="protein sequence ID" value="QIS14665.1"/>
    <property type="molecule type" value="Genomic_DNA"/>
</dbReference>
<dbReference type="InterPro" id="IPR032710">
    <property type="entry name" value="NTF2-like_dom_sf"/>
</dbReference>
<dbReference type="Pfam" id="PF12680">
    <property type="entry name" value="SnoaL_2"/>
    <property type="match status" value="1"/>
</dbReference>